<dbReference type="PROSITE" id="PS50949">
    <property type="entry name" value="HTH_GNTR"/>
    <property type="match status" value="1"/>
</dbReference>
<protein>
    <submittedName>
        <fullName evidence="6">GntR family transcriptional regulator</fullName>
    </submittedName>
</protein>
<evidence type="ECO:0000313" key="6">
    <source>
        <dbReference type="EMBL" id="RIA55394.1"/>
    </source>
</evidence>
<dbReference type="Gene3D" id="1.10.10.10">
    <property type="entry name" value="Winged helix-like DNA-binding domain superfamily/Winged helix DNA-binding domain"/>
    <property type="match status" value="1"/>
</dbReference>
<dbReference type="AlphaFoldDB" id="A0A397QBA9"/>
<gene>
    <name evidence="6" type="ORF">BXY53_0458</name>
</gene>
<sequence length="255" mass="28726">MPQNSEKRATRAEIVCRQLEDEIVSGALAPGTRLEEKALAARFRMSRTPVREALQQLVSKSLAIRQPYRGVVVAEVSRERLDGLFEAMAEVEAMCGRIAAQRMTTWERAELTRINERLADASRDRGRAGYEALNEQFHELIYHGTHNETLANMALSLRLELSPYRRFQFRNAERIARSHSEHQAIVDAIILRDPSAAEMQLRKHLLSAAEASLSAVSEASVQNTRSGRAAITRLDERPGTPDSRPQERVRTEPTS</sequence>
<proteinExistence type="predicted"/>
<name>A0A397QBA9_9HYPH</name>
<dbReference type="Pfam" id="PF07729">
    <property type="entry name" value="FCD"/>
    <property type="match status" value="1"/>
</dbReference>
<dbReference type="Gene3D" id="1.20.120.530">
    <property type="entry name" value="GntR ligand-binding domain-like"/>
    <property type="match status" value="1"/>
</dbReference>
<keyword evidence="1" id="KW-0805">Transcription regulation</keyword>
<dbReference type="Proteomes" id="UP000266273">
    <property type="component" value="Unassembled WGS sequence"/>
</dbReference>
<dbReference type="SUPFAM" id="SSF46785">
    <property type="entry name" value="Winged helix' DNA-binding domain"/>
    <property type="match status" value="1"/>
</dbReference>
<keyword evidence="2" id="KW-0238">DNA-binding</keyword>
<evidence type="ECO:0000259" key="5">
    <source>
        <dbReference type="PROSITE" id="PS50949"/>
    </source>
</evidence>
<evidence type="ECO:0000256" key="3">
    <source>
        <dbReference type="ARBA" id="ARBA00023163"/>
    </source>
</evidence>
<evidence type="ECO:0000313" key="7">
    <source>
        <dbReference type="Proteomes" id="UP000266273"/>
    </source>
</evidence>
<evidence type="ECO:0000256" key="2">
    <source>
        <dbReference type="ARBA" id="ARBA00023125"/>
    </source>
</evidence>
<organism evidence="6 7">
    <name type="scientific">Dichotomicrobium thermohalophilum</name>
    <dbReference type="NCBI Taxonomy" id="933063"/>
    <lineage>
        <taxon>Bacteria</taxon>
        <taxon>Pseudomonadati</taxon>
        <taxon>Pseudomonadota</taxon>
        <taxon>Alphaproteobacteria</taxon>
        <taxon>Hyphomicrobiales</taxon>
        <taxon>Hyphomicrobiaceae</taxon>
        <taxon>Dichotomicrobium</taxon>
    </lineage>
</organism>
<dbReference type="InterPro" id="IPR000524">
    <property type="entry name" value="Tscrpt_reg_HTH_GntR"/>
</dbReference>
<feature type="region of interest" description="Disordered" evidence="4">
    <location>
        <begin position="218"/>
        <end position="255"/>
    </location>
</feature>
<dbReference type="PANTHER" id="PTHR43537:SF49">
    <property type="entry name" value="TRANSCRIPTIONAL REGULATORY PROTEIN"/>
    <property type="match status" value="1"/>
</dbReference>
<evidence type="ECO:0000256" key="4">
    <source>
        <dbReference type="SAM" id="MobiDB-lite"/>
    </source>
</evidence>
<keyword evidence="7" id="KW-1185">Reference proteome</keyword>
<evidence type="ECO:0000256" key="1">
    <source>
        <dbReference type="ARBA" id="ARBA00023015"/>
    </source>
</evidence>
<comment type="caution">
    <text evidence="6">The sequence shown here is derived from an EMBL/GenBank/DDBJ whole genome shotgun (WGS) entry which is preliminary data.</text>
</comment>
<dbReference type="PANTHER" id="PTHR43537">
    <property type="entry name" value="TRANSCRIPTIONAL REGULATOR, GNTR FAMILY"/>
    <property type="match status" value="1"/>
</dbReference>
<dbReference type="GO" id="GO:0003677">
    <property type="term" value="F:DNA binding"/>
    <property type="evidence" value="ECO:0007669"/>
    <property type="project" value="UniProtKB-KW"/>
</dbReference>
<dbReference type="SMART" id="SM00895">
    <property type="entry name" value="FCD"/>
    <property type="match status" value="1"/>
</dbReference>
<dbReference type="InterPro" id="IPR011711">
    <property type="entry name" value="GntR_C"/>
</dbReference>
<dbReference type="InterPro" id="IPR036390">
    <property type="entry name" value="WH_DNA-bd_sf"/>
</dbReference>
<reference evidence="6 7" key="1">
    <citation type="submission" date="2018-08" db="EMBL/GenBank/DDBJ databases">
        <title>Genomic Encyclopedia of Archaeal and Bacterial Type Strains, Phase II (KMG-II): from individual species to whole genera.</title>
        <authorList>
            <person name="Goeker M."/>
        </authorList>
    </citation>
    <scope>NUCLEOTIDE SEQUENCE [LARGE SCALE GENOMIC DNA]</scope>
    <source>
        <strain evidence="6 7">DSM 5002</strain>
    </source>
</reference>
<dbReference type="GO" id="GO:0003700">
    <property type="term" value="F:DNA-binding transcription factor activity"/>
    <property type="evidence" value="ECO:0007669"/>
    <property type="project" value="InterPro"/>
</dbReference>
<dbReference type="InterPro" id="IPR008920">
    <property type="entry name" value="TF_FadR/GntR_C"/>
</dbReference>
<dbReference type="InterPro" id="IPR036388">
    <property type="entry name" value="WH-like_DNA-bd_sf"/>
</dbReference>
<dbReference type="CDD" id="cd07377">
    <property type="entry name" value="WHTH_GntR"/>
    <property type="match status" value="1"/>
</dbReference>
<feature type="domain" description="HTH gntR-type" evidence="5">
    <location>
        <begin position="9"/>
        <end position="76"/>
    </location>
</feature>
<dbReference type="RefSeq" id="WP_210209122.1">
    <property type="nucleotide sequence ID" value="NZ_QXDF01000001.1"/>
</dbReference>
<dbReference type="SMART" id="SM00345">
    <property type="entry name" value="HTH_GNTR"/>
    <property type="match status" value="1"/>
</dbReference>
<accession>A0A397QBA9</accession>
<dbReference type="SUPFAM" id="SSF48008">
    <property type="entry name" value="GntR ligand-binding domain-like"/>
    <property type="match status" value="1"/>
</dbReference>
<dbReference type="Pfam" id="PF00392">
    <property type="entry name" value="GntR"/>
    <property type="match status" value="1"/>
</dbReference>
<dbReference type="EMBL" id="QXDF01000001">
    <property type="protein sequence ID" value="RIA55394.1"/>
    <property type="molecule type" value="Genomic_DNA"/>
</dbReference>
<feature type="compositionally biased region" description="Basic and acidic residues" evidence="4">
    <location>
        <begin position="233"/>
        <end position="255"/>
    </location>
</feature>
<keyword evidence="3" id="KW-0804">Transcription</keyword>